<keyword evidence="1" id="KW-0472">Membrane</keyword>
<feature type="transmembrane region" description="Helical" evidence="1">
    <location>
        <begin position="123"/>
        <end position="141"/>
    </location>
</feature>
<accession>A0A2S8GU03</accession>
<proteinExistence type="predicted"/>
<organism evidence="2 3">
    <name type="scientific">Blastopirellula marina</name>
    <dbReference type="NCBI Taxonomy" id="124"/>
    <lineage>
        <taxon>Bacteria</taxon>
        <taxon>Pseudomonadati</taxon>
        <taxon>Planctomycetota</taxon>
        <taxon>Planctomycetia</taxon>
        <taxon>Pirellulales</taxon>
        <taxon>Pirellulaceae</taxon>
        <taxon>Blastopirellula</taxon>
    </lineage>
</organism>
<feature type="transmembrane region" description="Helical" evidence="1">
    <location>
        <begin position="79"/>
        <end position="98"/>
    </location>
</feature>
<keyword evidence="1" id="KW-0812">Transmembrane</keyword>
<name>A0A2S8GU03_9BACT</name>
<reference evidence="2 3" key="1">
    <citation type="submission" date="2018-02" db="EMBL/GenBank/DDBJ databases">
        <title>Comparative genomes isolates from brazilian mangrove.</title>
        <authorList>
            <person name="Araujo J.E."/>
            <person name="Taketani R.G."/>
            <person name="Silva M.C.P."/>
            <person name="Loureco M.V."/>
            <person name="Andreote F.D."/>
        </authorList>
    </citation>
    <scope>NUCLEOTIDE SEQUENCE [LARGE SCALE GENOMIC DNA]</scope>
    <source>
        <strain evidence="2 3">Nap-Phe MGV</strain>
    </source>
</reference>
<gene>
    <name evidence="2" type="ORF">C5Y93_02345</name>
</gene>
<feature type="transmembrane region" description="Helical" evidence="1">
    <location>
        <begin position="46"/>
        <end position="67"/>
    </location>
</feature>
<sequence length="153" mass="17220">MFGLLPPLLFAVVAFFFYFFSAAMFMELTDPSQREAIARSPWLPTVIRAYFVGCIVLTSLIVTVTFSMMARRFAVRRRWPMIAAVSVAILCGSFWSQVTPKTPEQMGHFTIGLSLADWPAEATLPRAVQLATPLAVAFWLTRRRRTTQLPLAT</sequence>
<evidence type="ECO:0000313" key="3">
    <source>
        <dbReference type="Proteomes" id="UP000237819"/>
    </source>
</evidence>
<feature type="transmembrane region" description="Helical" evidence="1">
    <location>
        <begin position="7"/>
        <end position="26"/>
    </location>
</feature>
<keyword evidence="1" id="KW-1133">Transmembrane helix</keyword>
<comment type="caution">
    <text evidence="2">The sequence shown here is derived from an EMBL/GenBank/DDBJ whole genome shotgun (WGS) entry which is preliminary data.</text>
</comment>
<dbReference type="EMBL" id="PUHZ01000003">
    <property type="protein sequence ID" value="PQO47899.1"/>
    <property type="molecule type" value="Genomic_DNA"/>
</dbReference>
<dbReference type="AlphaFoldDB" id="A0A2S8GU03"/>
<dbReference type="Proteomes" id="UP000237819">
    <property type="component" value="Unassembled WGS sequence"/>
</dbReference>
<protein>
    <submittedName>
        <fullName evidence="2">Uncharacterized protein</fullName>
    </submittedName>
</protein>
<evidence type="ECO:0000256" key="1">
    <source>
        <dbReference type="SAM" id="Phobius"/>
    </source>
</evidence>
<evidence type="ECO:0000313" key="2">
    <source>
        <dbReference type="EMBL" id="PQO47899.1"/>
    </source>
</evidence>